<reference evidence="2" key="2">
    <citation type="submission" date="2015-01" db="EMBL/GenBank/DDBJ databases">
        <title>Evolutionary Origins and Diversification of the Mycorrhizal Mutualists.</title>
        <authorList>
            <consortium name="DOE Joint Genome Institute"/>
            <consortium name="Mycorrhizal Genomics Consortium"/>
            <person name="Kohler A."/>
            <person name="Kuo A."/>
            <person name="Nagy L.G."/>
            <person name="Floudas D."/>
            <person name="Copeland A."/>
            <person name="Barry K.W."/>
            <person name="Cichocki N."/>
            <person name="Veneault-Fourrey C."/>
            <person name="LaButti K."/>
            <person name="Lindquist E.A."/>
            <person name="Lipzen A."/>
            <person name="Lundell T."/>
            <person name="Morin E."/>
            <person name="Murat C."/>
            <person name="Riley R."/>
            <person name="Ohm R."/>
            <person name="Sun H."/>
            <person name="Tunlid A."/>
            <person name="Henrissat B."/>
            <person name="Grigoriev I.V."/>
            <person name="Hibbett D.S."/>
            <person name="Martin F."/>
        </authorList>
    </citation>
    <scope>NUCLEOTIDE SEQUENCE [LARGE SCALE GENOMIC DNA]</scope>
    <source>
        <strain evidence="2">441</strain>
    </source>
</reference>
<proteinExistence type="predicted"/>
<evidence type="ECO:0000313" key="1">
    <source>
        <dbReference type="EMBL" id="KIK11845.1"/>
    </source>
</evidence>
<dbReference type="EMBL" id="KN834150">
    <property type="protein sequence ID" value="KIK11845.1"/>
    <property type="molecule type" value="Genomic_DNA"/>
</dbReference>
<protein>
    <submittedName>
        <fullName evidence="1">Uncharacterized protein</fullName>
    </submittedName>
</protein>
<name>A0A0C9XHP7_9AGAM</name>
<evidence type="ECO:0000313" key="2">
    <source>
        <dbReference type="Proteomes" id="UP000054018"/>
    </source>
</evidence>
<dbReference type="HOGENOM" id="CLU_172949_0_0_1"/>
<dbReference type="STRING" id="765257.A0A0C9XHP7"/>
<dbReference type="OrthoDB" id="2574879at2759"/>
<feature type="non-terminal residue" evidence="1">
    <location>
        <position position="1"/>
    </location>
</feature>
<organism evidence="1 2">
    <name type="scientific">Pisolithus microcarpus 441</name>
    <dbReference type="NCBI Taxonomy" id="765257"/>
    <lineage>
        <taxon>Eukaryota</taxon>
        <taxon>Fungi</taxon>
        <taxon>Dikarya</taxon>
        <taxon>Basidiomycota</taxon>
        <taxon>Agaricomycotina</taxon>
        <taxon>Agaricomycetes</taxon>
        <taxon>Agaricomycetidae</taxon>
        <taxon>Boletales</taxon>
        <taxon>Sclerodermatineae</taxon>
        <taxon>Pisolithaceae</taxon>
        <taxon>Pisolithus</taxon>
    </lineage>
</organism>
<accession>A0A0C9XHP7</accession>
<dbReference type="AlphaFoldDB" id="A0A0C9XHP7"/>
<keyword evidence="2" id="KW-1185">Reference proteome</keyword>
<reference evidence="1 2" key="1">
    <citation type="submission" date="2014-04" db="EMBL/GenBank/DDBJ databases">
        <authorList>
            <consortium name="DOE Joint Genome Institute"/>
            <person name="Kuo A."/>
            <person name="Kohler A."/>
            <person name="Costa M.D."/>
            <person name="Nagy L.G."/>
            <person name="Floudas D."/>
            <person name="Copeland A."/>
            <person name="Barry K.W."/>
            <person name="Cichocki N."/>
            <person name="Veneault-Fourrey C."/>
            <person name="LaButti K."/>
            <person name="Lindquist E.A."/>
            <person name="Lipzen A."/>
            <person name="Lundell T."/>
            <person name="Morin E."/>
            <person name="Murat C."/>
            <person name="Sun H."/>
            <person name="Tunlid A."/>
            <person name="Henrissat B."/>
            <person name="Grigoriev I.V."/>
            <person name="Hibbett D.S."/>
            <person name="Martin F."/>
            <person name="Nordberg H.P."/>
            <person name="Cantor M.N."/>
            <person name="Hua S.X."/>
        </authorList>
    </citation>
    <scope>NUCLEOTIDE SEQUENCE [LARGE SCALE GENOMIC DNA]</scope>
    <source>
        <strain evidence="1 2">441</strain>
    </source>
</reference>
<dbReference type="Proteomes" id="UP000054018">
    <property type="component" value="Unassembled WGS sequence"/>
</dbReference>
<sequence>GEGMDLIIPIDLMQSGTTIQSAPVSQTKKTRLRSLLLTGTAGLEEWLAGSTPDSEDYKSELERNGLFQEFNDLFANMLAEMGNFAKPPHQQNSHFGT</sequence>
<gene>
    <name evidence="1" type="ORF">PISMIDRAFT_121960</name>
</gene>